<evidence type="ECO:0000313" key="8">
    <source>
        <dbReference type="EMBL" id="AKU18335.1"/>
    </source>
</evidence>
<dbReference type="CDD" id="cd08494">
    <property type="entry name" value="PBP2_NikA_DppA_OppA_like_6"/>
    <property type="match status" value="1"/>
</dbReference>
<evidence type="ECO:0000256" key="5">
    <source>
        <dbReference type="SAM" id="MobiDB-lite"/>
    </source>
</evidence>
<dbReference type="EMBL" id="CP011112">
    <property type="protein sequence ID" value="AKU18335.1"/>
    <property type="molecule type" value="Genomic_DNA"/>
</dbReference>
<feature type="domain" description="Solute-binding protein family 5" evidence="7">
    <location>
        <begin position="97"/>
        <end position="426"/>
    </location>
</feature>
<dbReference type="InterPro" id="IPR000914">
    <property type="entry name" value="SBP_5_dom"/>
</dbReference>
<dbReference type="Proteomes" id="UP000066480">
    <property type="component" value="Chromosome"/>
</dbReference>
<dbReference type="GO" id="GO:1904680">
    <property type="term" value="F:peptide transmembrane transporter activity"/>
    <property type="evidence" value="ECO:0007669"/>
    <property type="project" value="TreeGrafter"/>
</dbReference>
<dbReference type="SUPFAM" id="SSF53850">
    <property type="entry name" value="Periplasmic binding protein-like II"/>
    <property type="match status" value="1"/>
</dbReference>
<protein>
    <submittedName>
        <fullName evidence="8">Peptide ABC transporter substrate-binding protein</fullName>
    </submittedName>
</protein>
<dbReference type="Gene3D" id="3.10.105.10">
    <property type="entry name" value="Dipeptide-binding Protein, Domain 3"/>
    <property type="match status" value="1"/>
</dbReference>
<dbReference type="OrthoDB" id="9796817at2"/>
<evidence type="ECO:0000256" key="3">
    <source>
        <dbReference type="ARBA" id="ARBA00022448"/>
    </source>
</evidence>
<dbReference type="GO" id="GO:0015833">
    <property type="term" value="P:peptide transport"/>
    <property type="evidence" value="ECO:0007669"/>
    <property type="project" value="TreeGrafter"/>
</dbReference>
<evidence type="ECO:0000256" key="2">
    <source>
        <dbReference type="ARBA" id="ARBA00005695"/>
    </source>
</evidence>
<keyword evidence="3" id="KW-0813">Transport</keyword>
<dbReference type="RefSeq" id="WP_052596039.1">
    <property type="nucleotide sequence ID" value="NZ_CP011112.1"/>
</dbReference>
<evidence type="ECO:0000256" key="4">
    <source>
        <dbReference type="ARBA" id="ARBA00022729"/>
    </source>
</evidence>
<dbReference type="PIRSF" id="PIRSF002741">
    <property type="entry name" value="MppA"/>
    <property type="match status" value="1"/>
</dbReference>
<reference evidence="8 9" key="1">
    <citation type="submission" date="2015-03" db="EMBL/GenBank/DDBJ databases">
        <title>Luteipulveratus halotolerans sp. nov., a novel actinobacterium (Dermacoccaceae) from Sarawak, Malaysia.</title>
        <authorList>
            <person name="Juboi H."/>
            <person name="Basik A."/>
            <person name="Shamsul S.S."/>
            <person name="Arnold P."/>
            <person name="Schmitt E.K."/>
            <person name="Sanglier J.-J."/>
            <person name="Yeo T."/>
        </authorList>
    </citation>
    <scope>NUCLEOTIDE SEQUENCE [LARGE SCALE GENOMIC DNA]</scope>
    <source>
        <strain evidence="8 9">MN07-A0370</strain>
    </source>
</reference>
<organism evidence="8 9">
    <name type="scientific">Luteipulveratus mongoliensis</name>
    <dbReference type="NCBI Taxonomy" id="571913"/>
    <lineage>
        <taxon>Bacteria</taxon>
        <taxon>Bacillati</taxon>
        <taxon>Actinomycetota</taxon>
        <taxon>Actinomycetes</taxon>
        <taxon>Micrococcales</taxon>
        <taxon>Dermacoccaceae</taxon>
        <taxon>Luteipulveratus</taxon>
    </lineage>
</organism>
<dbReference type="STRING" id="571913.VV02_24960"/>
<dbReference type="PANTHER" id="PTHR30290:SF10">
    <property type="entry name" value="PERIPLASMIC OLIGOPEPTIDE-BINDING PROTEIN-RELATED"/>
    <property type="match status" value="1"/>
</dbReference>
<gene>
    <name evidence="8" type="ORF">VV02_24960</name>
</gene>
<dbReference type="AlphaFoldDB" id="A0A0K1JP39"/>
<evidence type="ECO:0000256" key="6">
    <source>
        <dbReference type="SAM" id="SignalP"/>
    </source>
</evidence>
<dbReference type="InterPro" id="IPR030678">
    <property type="entry name" value="Peptide/Ni-bd"/>
</dbReference>
<dbReference type="InterPro" id="IPR039424">
    <property type="entry name" value="SBP_5"/>
</dbReference>
<sequence>MSLRRTRVVVAVLGVSLVAGCSAGSTKDDQTGSAPTTSGSGAPGSSAPSGPSNDGITIGLIAEPASLDFTKNDGAAIPQAELGNIYETLVKQDQNGKVVNGLATKRSVEKDRKTYTFDLPANATFSNGTPLTADDVVYSINQVKTKWTIGLKAKMDPVASVKALSPTKVQVLLKQPSNNWLFDMTTRIGAIFPKAGGDLANKPIGSGPYTFTKWARGDSIVLTRNEKYWGTKPHFKTVTLKYFKDPTSLNNALLSKTINVVSTVQAPESLSQFSPDKYQIIEGTTNGEIVLSMNNARAPFNDKRVRQAVRYGINHKGLIDTCWAGHGEQIGSMVPPTDPWYEDLTKVTPYDQQKAKDLLKQSGKAGTTIRLRLPALPYATACGPVVKSMLEQVGFKVKLDTLEFPAAWLSNVFTNADYDMSMISHVEPRDLPTVFGDPKYYTKFSDPQMQTYLKAADSGTETDQVANMKKAARLLVDDAAADFLFLLPNLMVADKGITGLPKNAITEGFDLAALSR</sequence>
<dbReference type="PATRIC" id="fig|571913.6.peg.5060"/>
<dbReference type="Gene3D" id="3.40.190.10">
    <property type="entry name" value="Periplasmic binding protein-like II"/>
    <property type="match status" value="1"/>
</dbReference>
<keyword evidence="9" id="KW-1185">Reference proteome</keyword>
<comment type="similarity">
    <text evidence="2">Belongs to the bacterial solute-binding protein 5 family.</text>
</comment>
<feature type="region of interest" description="Disordered" evidence="5">
    <location>
        <begin position="23"/>
        <end position="55"/>
    </location>
</feature>
<keyword evidence="4 6" id="KW-0732">Signal</keyword>
<evidence type="ECO:0000256" key="1">
    <source>
        <dbReference type="ARBA" id="ARBA00004196"/>
    </source>
</evidence>
<dbReference type="PROSITE" id="PS51257">
    <property type="entry name" value="PROKAR_LIPOPROTEIN"/>
    <property type="match status" value="1"/>
</dbReference>
<dbReference type="PANTHER" id="PTHR30290">
    <property type="entry name" value="PERIPLASMIC BINDING COMPONENT OF ABC TRANSPORTER"/>
    <property type="match status" value="1"/>
</dbReference>
<feature type="chain" id="PRO_5038588498" evidence="6">
    <location>
        <begin position="24"/>
        <end position="516"/>
    </location>
</feature>
<dbReference type="GO" id="GO:0030313">
    <property type="term" value="C:cell envelope"/>
    <property type="evidence" value="ECO:0007669"/>
    <property type="project" value="UniProtKB-SubCell"/>
</dbReference>
<accession>A0A0K1JP39</accession>
<feature type="compositionally biased region" description="Low complexity" evidence="5">
    <location>
        <begin position="31"/>
        <end position="52"/>
    </location>
</feature>
<dbReference type="Pfam" id="PF00496">
    <property type="entry name" value="SBP_bac_5"/>
    <property type="match status" value="1"/>
</dbReference>
<name>A0A0K1JP39_9MICO</name>
<dbReference type="GO" id="GO:0042597">
    <property type="term" value="C:periplasmic space"/>
    <property type="evidence" value="ECO:0007669"/>
    <property type="project" value="UniProtKB-ARBA"/>
</dbReference>
<comment type="subcellular location">
    <subcellularLocation>
        <location evidence="1">Cell envelope</location>
    </subcellularLocation>
</comment>
<evidence type="ECO:0000259" key="7">
    <source>
        <dbReference type="Pfam" id="PF00496"/>
    </source>
</evidence>
<feature type="signal peptide" evidence="6">
    <location>
        <begin position="1"/>
        <end position="23"/>
    </location>
</feature>
<proteinExistence type="inferred from homology"/>
<dbReference type="GO" id="GO:0043190">
    <property type="term" value="C:ATP-binding cassette (ABC) transporter complex"/>
    <property type="evidence" value="ECO:0007669"/>
    <property type="project" value="InterPro"/>
</dbReference>
<evidence type="ECO:0000313" key="9">
    <source>
        <dbReference type="Proteomes" id="UP000066480"/>
    </source>
</evidence>
<dbReference type="KEGG" id="lmoi:VV02_24960"/>